<evidence type="ECO:0000313" key="2">
    <source>
        <dbReference type="EMBL" id="KAL0575852.1"/>
    </source>
</evidence>
<accession>A0ABR3FKD3</accession>
<dbReference type="Proteomes" id="UP001465976">
    <property type="component" value="Unassembled WGS sequence"/>
</dbReference>
<evidence type="ECO:0008006" key="4">
    <source>
        <dbReference type="Google" id="ProtNLM"/>
    </source>
</evidence>
<name>A0ABR3FKD3_9AGAR</name>
<sequence length="650" mass="71566">MSLPGLCGTCGGFFRRMGRLDPKREHCFKCERWQDAPDSVAKAEAQKLPQCDDCGKVFPLLTNSKCMVCLEDLDASASATSPHKTHAVINRSGVAPPRGPTQKRAQSAGGVSVYHEVLEVESDSESVVEVPASVVSLHANVETRKTKVAENRRVKKEEGIPDQTKSYLAKKRAASSSRSGAASAISSISFQAQVMIEKPGGKRSQAAGVGDVERGFSFDDNMSFVVQKLLAQLNEVNGQWDKRYKTVISETDVSWLFSSKVQVEALWLTRDRTVQQFWTNHTKNGRINTQKDLAAKRCKLIMVRDDITEDEAEVILPPSPAIRKNKRKHAASTRSQNIHHSKKLKVKKEESDSDWESPSPSGFAIKPEPAEDELPANPSTLDLSALERVSYKHSHHVMVAYARKPSSTIKVPPATQALNVQRMTLSADGTALVKKGAVIMARRGMFSLYHESGCTVYSFQIGLDKYHAVQLDVADPDPKASRDMALAFAQSQLIRDKDFEELLQTLGTRAENYGARDFPSVSLAQSFVAVSQPIEAGGVFICYDAPPDGCEFTTSNFDSDVDMMLEASMIRDTLRHLSLIESAKQWVLSDVKGWHVNNAVVLALPMIHSVNGRSGLNDGGLEDLKSCVLEHGCSLYCRSLELQELDQLDT</sequence>
<organism evidence="2 3">
    <name type="scientific">Marasmius crinis-equi</name>
    <dbReference type="NCBI Taxonomy" id="585013"/>
    <lineage>
        <taxon>Eukaryota</taxon>
        <taxon>Fungi</taxon>
        <taxon>Dikarya</taxon>
        <taxon>Basidiomycota</taxon>
        <taxon>Agaricomycotina</taxon>
        <taxon>Agaricomycetes</taxon>
        <taxon>Agaricomycetidae</taxon>
        <taxon>Agaricales</taxon>
        <taxon>Marasmiineae</taxon>
        <taxon>Marasmiaceae</taxon>
        <taxon>Marasmius</taxon>
    </lineage>
</organism>
<gene>
    <name evidence="2" type="ORF">V5O48_006124</name>
</gene>
<feature type="region of interest" description="Disordered" evidence="1">
    <location>
        <begin position="318"/>
        <end position="378"/>
    </location>
</feature>
<evidence type="ECO:0000313" key="3">
    <source>
        <dbReference type="Proteomes" id="UP001465976"/>
    </source>
</evidence>
<feature type="compositionally biased region" description="Basic residues" evidence="1">
    <location>
        <begin position="323"/>
        <end position="346"/>
    </location>
</feature>
<keyword evidence="3" id="KW-1185">Reference proteome</keyword>
<evidence type="ECO:0000256" key="1">
    <source>
        <dbReference type="SAM" id="MobiDB-lite"/>
    </source>
</evidence>
<comment type="caution">
    <text evidence="2">The sequence shown here is derived from an EMBL/GenBank/DDBJ whole genome shotgun (WGS) entry which is preliminary data.</text>
</comment>
<proteinExistence type="predicted"/>
<feature type="region of interest" description="Disordered" evidence="1">
    <location>
        <begin position="90"/>
        <end position="110"/>
    </location>
</feature>
<dbReference type="EMBL" id="JBAHYK010000268">
    <property type="protein sequence ID" value="KAL0575852.1"/>
    <property type="molecule type" value="Genomic_DNA"/>
</dbReference>
<reference evidence="2 3" key="1">
    <citation type="submission" date="2024-02" db="EMBL/GenBank/DDBJ databases">
        <title>A draft genome for the cacao thread blight pathogen Marasmius crinis-equi.</title>
        <authorList>
            <person name="Cohen S.P."/>
            <person name="Baruah I.K."/>
            <person name="Amoako-Attah I."/>
            <person name="Bukari Y."/>
            <person name="Meinhardt L.W."/>
            <person name="Bailey B.A."/>
        </authorList>
    </citation>
    <scope>NUCLEOTIDE SEQUENCE [LARGE SCALE GENOMIC DNA]</scope>
    <source>
        <strain evidence="2 3">GH-76</strain>
    </source>
</reference>
<dbReference type="Gene3D" id="3.20.200.10">
    <property type="entry name" value="MHCK/EF2 kinase"/>
    <property type="match status" value="1"/>
</dbReference>
<dbReference type="InterPro" id="IPR011009">
    <property type="entry name" value="Kinase-like_dom_sf"/>
</dbReference>
<dbReference type="SUPFAM" id="SSF56112">
    <property type="entry name" value="Protein kinase-like (PK-like)"/>
    <property type="match status" value="1"/>
</dbReference>
<protein>
    <recommendedName>
        <fullName evidence="4">Alpha-type protein kinase domain-containing protein</fullName>
    </recommendedName>
</protein>